<keyword evidence="6" id="KW-0408">Iron</keyword>
<evidence type="ECO:0000313" key="9">
    <source>
        <dbReference type="Proteomes" id="UP000264120"/>
    </source>
</evidence>
<dbReference type="RefSeq" id="WP_118962709.1">
    <property type="nucleotide sequence ID" value="NZ_CP023036.1"/>
</dbReference>
<dbReference type="OrthoDB" id="255432at2"/>
<comment type="cofactor">
    <cofactor evidence="1">
        <name>L-ascorbate</name>
        <dbReference type="ChEBI" id="CHEBI:38290"/>
    </cofactor>
</comment>
<dbReference type="GO" id="GO:0016209">
    <property type="term" value="F:antioxidant activity"/>
    <property type="evidence" value="ECO:0007669"/>
    <property type="project" value="InterPro"/>
</dbReference>
<dbReference type="EMBL" id="CP023036">
    <property type="protein sequence ID" value="AXY22051.1"/>
    <property type="molecule type" value="Genomic_DNA"/>
</dbReference>
<evidence type="ECO:0000256" key="2">
    <source>
        <dbReference type="ARBA" id="ARBA00022723"/>
    </source>
</evidence>
<dbReference type="Proteomes" id="UP000264120">
    <property type="component" value="Chromosome"/>
</dbReference>
<dbReference type="InterPro" id="IPR000866">
    <property type="entry name" value="AhpC/TSA"/>
</dbReference>
<protein>
    <submittedName>
        <fullName evidence="8">Fe(II)-dependent oxygenase superfamily protein</fullName>
    </submittedName>
</protein>
<sequence length="349" mass="37952">MNVLPVAAGDPAPRFVQRCTTRWGHYSFDMAAGRYSILFFFPSTLDPCAARALSVMRARAAQQADGAVVFFGVSADSADETRIPVVTGGESIRFFRDADRRVHDLYGIGVGQCFWVVVDPMLRVCLSMPDAPGVAARVLDHVMRLPPVQDGPVPALMLPAVLEPAFCHVLMDYYHTHESRPSAVLTRGADGKPVNIIDSGFKSRRDCLLRDGDLVRQLQARIIRRVVPEITRVFQCTVTRMDRMVLGRYDAAEGGCFGPHRDNTVPGAAHRLFAISITLNDDYGGGELSFPEFSSRGLRPPAGGAVVFSCALLHAVRPVTQGVRYACLPFAFNEASMAAAREASAPLTG</sequence>
<dbReference type="GO" id="GO:0016705">
    <property type="term" value="F:oxidoreductase activity, acting on paired donors, with incorporation or reduction of molecular oxygen"/>
    <property type="evidence" value="ECO:0007669"/>
    <property type="project" value="InterPro"/>
</dbReference>
<dbReference type="GO" id="GO:0005506">
    <property type="term" value="F:iron ion binding"/>
    <property type="evidence" value="ECO:0007669"/>
    <property type="project" value="InterPro"/>
</dbReference>
<keyword evidence="5" id="KW-0560">Oxidoreductase</keyword>
<evidence type="ECO:0000256" key="6">
    <source>
        <dbReference type="ARBA" id="ARBA00023004"/>
    </source>
</evidence>
<evidence type="ECO:0000256" key="3">
    <source>
        <dbReference type="ARBA" id="ARBA00022896"/>
    </source>
</evidence>
<dbReference type="KEGG" id="ksc:CD178_01267"/>
<dbReference type="SMART" id="SM00702">
    <property type="entry name" value="P4Hc"/>
    <property type="match status" value="1"/>
</dbReference>
<proteinExistence type="predicted"/>
<evidence type="ECO:0000256" key="5">
    <source>
        <dbReference type="ARBA" id="ARBA00023002"/>
    </source>
</evidence>
<keyword evidence="2" id="KW-0479">Metal-binding</keyword>
<dbReference type="GO" id="GO:0031418">
    <property type="term" value="F:L-ascorbic acid binding"/>
    <property type="evidence" value="ECO:0007669"/>
    <property type="project" value="UniProtKB-KW"/>
</dbReference>
<dbReference type="Gene3D" id="3.40.30.10">
    <property type="entry name" value="Glutaredoxin"/>
    <property type="match status" value="1"/>
</dbReference>
<name>A0A347WB08_9PROT</name>
<dbReference type="InterPro" id="IPR044862">
    <property type="entry name" value="Pro_4_hyd_alph_FE2OG_OXY"/>
</dbReference>
<evidence type="ECO:0000259" key="7">
    <source>
        <dbReference type="PROSITE" id="PS51471"/>
    </source>
</evidence>
<dbReference type="InterPro" id="IPR036249">
    <property type="entry name" value="Thioredoxin-like_sf"/>
</dbReference>
<keyword evidence="9" id="KW-1185">Reference proteome</keyword>
<dbReference type="Pfam" id="PF00578">
    <property type="entry name" value="AhpC-TSA"/>
    <property type="match status" value="1"/>
</dbReference>
<dbReference type="AlphaFoldDB" id="A0A347WB08"/>
<evidence type="ECO:0000256" key="1">
    <source>
        <dbReference type="ARBA" id="ARBA00001961"/>
    </source>
</evidence>
<reference evidence="8 9" key="1">
    <citation type="submission" date="2017-08" db="EMBL/GenBank/DDBJ databases">
        <title>Complete genome sequence of Gluconacetobacter saccharivorans CV1 isolated from Fermented Vinegar.</title>
        <authorList>
            <person name="Kim S.-Y."/>
        </authorList>
    </citation>
    <scope>NUCLEOTIDE SEQUENCE [LARGE SCALE GENOMIC DNA]</scope>
    <source>
        <strain evidence="8 9">CV1</strain>
    </source>
</reference>
<gene>
    <name evidence="8" type="ORF">CD178_01267</name>
</gene>
<dbReference type="InterPro" id="IPR005123">
    <property type="entry name" value="Oxoglu/Fe-dep_dioxygenase_dom"/>
</dbReference>
<keyword evidence="3" id="KW-0847">Vitamin C</keyword>
<accession>A0A347WB08</accession>
<dbReference type="GO" id="GO:0051213">
    <property type="term" value="F:dioxygenase activity"/>
    <property type="evidence" value="ECO:0007669"/>
    <property type="project" value="UniProtKB-KW"/>
</dbReference>
<organism evidence="8 9">
    <name type="scientific">Komagataeibacter saccharivorans</name>
    <dbReference type="NCBI Taxonomy" id="265959"/>
    <lineage>
        <taxon>Bacteria</taxon>
        <taxon>Pseudomonadati</taxon>
        <taxon>Pseudomonadota</taxon>
        <taxon>Alphaproteobacteria</taxon>
        <taxon>Acetobacterales</taxon>
        <taxon>Acetobacteraceae</taxon>
        <taxon>Komagataeibacter</taxon>
    </lineage>
</organism>
<feature type="domain" description="Fe2OG dioxygenase" evidence="7">
    <location>
        <begin position="240"/>
        <end position="334"/>
    </location>
</feature>
<dbReference type="Pfam" id="PF13640">
    <property type="entry name" value="2OG-FeII_Oxy_3"/>
    <property type="match status" value="1"/>
</dbReference>
<keyword evidence="4" id="KW-0223">Dioxygenase</keyword>
<dbReference type="InterPro" id="IPR006620">
    <property type="entry name" value="Pro_4_hyd_alph"/>
</dbReference>
<dbReference type="SUPFAM" id="SSF52833">
    <property type="entry name" value="Thioredoxin-like"/>
    <property type="match status" value="1"/>
</dbReference>
<dbReference type="Gene3D" id="2.60.120.620">
    <property type="entry name" value="q2cbj1_9rhob like domain"/>
    <property type="match status" value="1"/>
</dbReference>
<dbReference type="PROSITE" id="PS51471">
    <property type="entry name" value="FE2OG_OXY"/>
    <property type="match status" value="1"/>
</dbReference>
<evidence type="ECO:0000313" key="8">
    <source>
        <dbReference type="EMBL" id="AXY22051.1"/>
    </source>
</evidence>
<evidence type="ECO:0000256" key="4">
    <source>
        <dbReference type="ARBA" id="ARBA00022964"/>
    </source>
</evidence>